<dbReference type="PRINTS" id="PR00984">
    <property type="entry name" value="TRNASYNTHILE"/>
</dbReference>
<dbReference type="AlphaFoldDB" id="A0A6J6JUR2"/>
<dbReference type="Pfam" id="PF08264">
    <property type="entry name" value="Anticodon_1"/>
    <property type="match status" value="1"/>
</dbReference>
<dbReference type="Gene3D" id="3.40.50.620">
    <property type="entry name" value="HUPs"/>
    <property type="match status" value="2"/>
</dbReference>
<dbReference type="InterPro" id="IPR009080">
    <property type="entry name" value="tRNAsynth_Ia_anticodon-bd"/>
</dbReference>
<dbReference type="EC" id="6.1.1.5" evidence="1"/>
<dbReference type="GO" id="GO:0046872">
    <property type="term" value="F:metal ion binding"/>
    <property type="evidence" value="ECO:0007669"/>
    <property type="project" value="UniProtKB-KW"/>
</dbReference>
<dbReference type="GO" id="GO:0005524">
    <property type="term" value="F:ATP binding"/>
    <property type="evidence" value="ECO:0007669"/>
    <property type="project" value="UniProtKB-KW"/>
</dbReference>
<dbReference type="FunFam" id="3.40.50.620:FF:000075">
    <property type="entry name" value="Isoleucine--tRNA ligase"/>
    <property type="match status" value="1"/>
</dbReference>
<keyword evidence="9" id="KW-0030">Aminoacyl-tRNA synthetase</keyword>
<keyword evidence="5" id="KW-0547">Nucleotide-binding</keyword>
<proteinExistence type="inferred from homology"/>
<evidence type="ECO:0000256" key="4">
    <source>
        <dbReference type="ARBA" id="ARBA00022723"/>
    </source>
</evidence>
<dbReference type="GO" id="GO:0004822">
    <property type="term" value="F:isoleucine-tRNA ligase activity"/>
    <property type="evidence" value="ECO:0007669"/>
    <property type="project" value="UniProtKB-EC"/>
</dbReference>
<evidence type="ECO:0000256" key="10">
    <source>
        <dbReference type="ARBA" id="ARBA00048359"/>
    </source>
</evidence>
<dbReference type="Pfam" id="PF00133">
    <property type="entry name" value="tRNA-synt_1"/>
    <property type="match status" value="1"/>
</dbReference>
<feature type="domain" description="Aminoacyl-tRNA synthetase class Ia" evidence="11">
    <location>
        <begin position="20"/>
        <end position="635"/>
    </location>
</feature>
<evidence type="ECO:0000259" key="12">
    <source>
        <dbReference type="Pfam" id="PF08264"/>
    </source>
</evidence>
<dbReference type="SUPFAM" id="SSF47323">
    <property type="entry name" value="Anticodon-binding domain of a subclass of class I aminoacyl-tRNA synthetases"/>
    <property type="match status" value="1"/>
</dbReference>
<dbReference type="NCBIfam" id="TIGR00392">
    <property type="entry name" value="ileS"/>
    <property type="match status" value="1"/>
</dbReference>
<dbReference type="SUPFAM" id="SSF52374">
    <property type="entry name" value="Nucleotidylyl transferase"/>
    <property type="match status" value="1"/>
</dbReference>
<dbReference type="SUPFAM" id="SSF50677">
    <property type="entry name" value="ValRS/IleRS/LeuRS editing domain"/>
    <property type="match status" value="1"/>
</dbReference>
<dbReference type="PROSITE" id="PS00178">
    <property type="entry name" value="AA_TRNA_LIGASE_I"/>
    <property type="match status" value="1"/>
</dbReference>
<dbReference type="GO" id="GO:0006428">
    <property type="term" value="P:isoleucyl-tRNA aminoacylation"/>
    <property type="evidence" value="ECO:0007669"/>
    <property type="project" value="InterPro"/>
</dbReference>
<dbReference type="PANTHER" id="PTHR42780:SF1">
    <property type="entry name" value="ISOLEUCINE--TRNA LIGASE, CYTOPLASMIC"/>
    <property type="match status" value="1"/>
</dbReference>
<keyword evidence="2" id="KW-0963">Cytoplasm</keyword>
<keyword evidence="4" id="KW-0479">Metal-binding</keyword>
<protein>
    <recommendedName>
        <fullName evidence="1">isoleucine--tRNA ligase</fullName>
        <ecNumber evidence="1">6.1.1.5</ecNumber>
    </recommendedName>
</protein>
<reference evidence="13" key="1">
    <citation type="submission" date="2020-05" db="EMBL/GenBank/DDBJ databases">
        <authorList>
            <person name="Chiriac C."/>
            <person name="Salcher M."/>
            <person name="Ghai R."/>
            <person name="Kavagutti S V."/>
        </authorList>
    </citation>
    <scope>NUCLEOTIDE SEQUENCE</scope>
</reference>
<dbReference type="InterPro" id="IPR002300">
    <property type="entry name" value="aa-tRNA-synth_Ia"/>
</dbReference>
<dbReference type="EMBL" id="CAEZWB010000005">
    <property type="protein sequence ID" value="CAB4639703.1"/>
    <property type="molecule type" value="Genomic_DNA"/>
</dbReference>
<dbReference type="InterPro" id="IPR033709">
    <property type="entry name" value="Anticodon_Ile_ABEc"/>
</dbReference>
<evidence type="ECO:0000256" key="8">
    <source>
        <dbReference type="ARBA" id="ARBA00022917"/>
    </source>
</evidence>
<organism evidence="13">
    <name type="scientific">freshwater metagenome</name>
    <dbReference type="NCBI Taxonomy" id="449393"/>
    <lineage>
        <taxon>unclassified sequences</taxon>
        <taxon>metagenomes</taxon>
        <taxon>ecological metagenomes</taxon>
    </lineage>
</organism>
<evidence type="ECO:0000313" key="13">
    <source>
        <dbReference type="EMBL" id="CAB4639703.1"/>
    </source>
</evidence>
<keyword evidence="6" id="KW-0862">Zinc</keyword>
<evidence type="ECO:0000256" key="9">
    <source>
        <dbReference type="ARBA" id="ARBA00023146"/>
    </source>
</evidence>
<evidence type="ECO:0000259" key="11">
    <source>
        <dbReference type="Pfam" id="PF00133"/>
    </source>
</evidence>
<dbReference type="PANTHER" id="PTHR42780">
    <property type="entry name" value="SOLEUCYL-TRNA SYNTHETASE"/>
    <property type="match status" value="1"/>
</dbReference>
<accession>A0A6J6JUR2</accession>
<dbReference type="InterPro" id="IPR001412">
    <property type="entry name" value="aa-tRNA-synth_I_CS"/>
</dbReference>
<evidence type="ECO:0000256" key="2">
    <source>
        <dbReference type="ARBA" id="ARBA00022490"/>
    </source>
</evidence>
<dbReference type="InterPro" id="IPR023586">
    <property type="entry name" value="Ile-tRNA-ligase_type2"/>
</dbReference>
<dbReference type="InterPro" id="IPR002301">
    <property type="entry name" value="Ile-tRNA-ligase"/>
</dbReference>
<dbReference type="GO" id="GO:0002161">
    <property type="term" value="F:aminoacyl-tRNA deacylase activity"/>
    <property type="evidence" value="ECO:0007669"/>
    <property type="project" value="InterPro"/>
</dbReference>
<dbReference type="GO" id="GO:0000049">
    <property type="term" value="F:tRNA binding"/>
    <property type="evidence" value="ECO:0007669"/>
    <property type="project" value="InterPro"/>
</dbReference>
<dbReference type="Gene3D" id="3.90.740.10">
    <property type="entry name" value="Valyl/Leucyl/Isoleucyl-tRNA synthetase, editing domain"/>
    <property type="match status" value="1"/>
</dbReference>
<keyword evidence="3" id="KW-0436">Ligase</keyword>
<evidence type="ECO:0000256" key="6">
    <source>
        <dbReference type="ARBA" id="ARBA00022833"/>
    </source>
</evidence>
<evidence type="ECO:0000256" key="5">
    <source>
        <dbReference type="ARBA" id="ARBA00022741"/>
    </source>
</evidence>
<dbReference type="InterPro" id="IPR013155">
    <property type="entry name" value="M/V/L/I-tRNA-synth_anticd-bd"/>
</dbReference>
<keyword evidence="8" id="KW-0648">Protein biosynthesis</keyword>
<dbReference type="Gene3D" id="1.10.730.10">
    <property type="entry name" value="Isoleucyl-tRNA Synthetase, Domain 1"/>
    <property type="match status" value="1"/>
</dbReference>
<evidence type="ECO:0000256" key="3">
    <source>
        <dbReference type="ARBA" id="ARBA00022598"/>
    </source>
</evidence>
<dbReference type="InterPro" id="IPR009008">
    <property type="entry name" value="Val/Leu/Ile-tRNA-synth_edit"/>
</dbReference>
<feature type="domain" description="Methionyl/Valyl/Leucyl/Isoleucyl-tRNA synthetase anticodon-binding" evidence="12">
    <location>
        <begin position="686"/>
        <end position="816"/>
    </location>
</feature>
<sequence>MTYPSVEPQPQFPALESETLAYWANDKTFEASIAQHEAGANGENEYVFYDGPPFANGLPHYGHLLTGFVKDAVPRYQTMRGKRVERRFGWDCHGLPAEAEAERQLGISGTQAITDFGIEKFNDYCKVSVLQYTSDWERYVTRQARWVDFANDYKTLDMPYMESVMWAFKTLWDKGLIYEGFRVLPYSWALETPLSNTETRMDDAYKQVQDPALTVGFVLENGDSLLAWTTTPWTLPSNLALAVSPDVEYVRVSHEGKVYVIAQARLEAYAKELEGAVVLETVMGSTLVGIRYTPLFPYFADHADAFRVLSGDFVTTEDGTGVVHMAPGFGEDDQRVCKDNGIELVVPVDSRGQFTSEVPDFQGQLVFDANPLIIRVLKDRGVVLRHETYDHAYPHCWRTGKPLIYKAVSSWFVNVTMIKDRMVELNNTITWVPDHLQQGSFGKWLENARDWTISRNRFWGSPIPVWRSDDPVYPRLDVYGSVAELERDFGVKVADLHRPIVDDLVRPNPDDPTGKSMMRRVPEVLDCWFESGSMPFAQVHYPFENQEWFEKHNPGDFIVEYIGQTRGWFYTLHVLATALFDRPAFSTCVSHGIVLGADGAKMSKSLRNYPDPMNVFDTYGADAMRWYLLSSSILRGSDFAVTEEGIRDTVRQVMLPLWNSWYFLSLYANAEEKSGSINYSSTNVLDVYIFSKLHKLVAETTKLMDSYDLFEACQQVRGFLDALTNWYIRRSRDRFWAGDQDAIDTLHTTLQVLTRVIAPLLPLTSEKIFRGLTGERSVHLQKWPTPDEIPCNNDLVTVMDQVRDVCSSTLSLRKVHSRRVRLPLAKLTVASPLAEGLRPFISIITDEVNVQDVVLSTDVAGVARHELQVIPAALGPRLGANTQKVIVAVKKGDWKQTGETIVAGGVELQPHEFQLKLMAAVGDADTLASAALQDGQGIVLLDIQLTPALLAEGAARDVVRAVQQARREAKLLVSDRITLTLGLPEDLAQQIAPFMSYIAAETLAELTTMDPNAVRATDLDGTPIYVGVERLR</sequence>
<gene>
    <name evidence="13" type="ORF">UFOPK2166_00092</name>
</gene>
<comment type="catalytic activity">
    <reaction evidence="10">
        <text>tRNA(Ile) + L-isoleucine + ATP = L-isoleucyl-tRNA(Ile) + AMP + diphosphate</text>
        <dbReference type="Rhea" id="RHEA:11060"/>
        <dbReference type="Rhea" id="RHEA-COMP:9666"/>
        <dbReference type="Rhea" id="RHEA-COMP:9695"/>
        <dbReference type="ChEBI" id="CHEBI:30616"/>
        <dbReference type="ChEBI" id="CHEBI:33019"/>
        <dbReference type="ChEBI" id="CHEBI:58045"/>
        <dbReference type="ChEBI" id="CHEBI:78442"/>
        <dbReference type="ChEBI" id="CHEBI:78528"/>
        <dbReference type="ChEBI" id="CHEBI:456215"/>
        <dbReference type="EC" id="6.1.1.5"/>
    </reaction>
</comment>
<evidence type="ECO:0000256" key="1">
    <source>
        <dbReference type="ARBA" id="ARBA00013165"/>
    </source>
</evidence>
<evidence type="ECO:0000256" key="7">
    <source>
        <dbReference type="ARBA" id="ARBA00022840"/>
    </source>
</evidence>
<name>A0A6J6JUR2_9ZZZZ</name>
<dbReference type="InterPro" id="IPR014729">
    <property type="entry name" value="Rossmann-like_a/b/a_fold"/>
</dbReference>
<dbReference type="CDD" id="cd00818">
    <property type="entry name" value="IleRS_core"/>
    <property type="match status" value="1"/>
</dbReference>
<dbReference type="CDD" id="cd07961">
    <property type="entry name" value="Anticodon_Ia_Ile_ABEc"/>
    <property type="match status" value="1"/>
</dbReference>
<keyword evidence="7" id="KW-0067">ATP-binding</keyword>
<dbReference type="HAMAP" id="MF_02003">
    <property type="entry name" value="Ile_tRNA_synth_type2"/>
    <property type="match status" value="1"/>
</dbReference>
<dbReference type="Pfam" id="PF19302">
    <property type="entry name" value="DUF5915"/>
    <property type="match status" value="1"/>
</dbReference>